<dbReference type="InterPro" id="IPR024311">
    <property type="entry name" value="Lipocalin-like"/>
</dbReference>
<dbReference type="EMBL" id="UINC01000843">
    <property type="protein sequence ID" value="SUZ62034.1"/>
    <property type="molecule type" value="Genomic_DNA"/>
</dbReference>
<evidence type="ECO:0000259" key="1">
    <source>
        <dbReference type="Pfam" id="PF13924"/>
    </source>
</evidence>
<protein>
    <recommendedName>
        <fullName evidence="1">Lipocalin-like domain-containing protein</fullName>
    </recommendedName>
</protein>
<proteinExistence type="predicted"/>
<sequence length="323" mass="35787">MPKKLITLLGLVALSACSGSAPAAEVAEETAVLDVATVDAQSQFAGAWSLVKIEQLDADGELLAPPTEDQLGYIIYDPAGYMGVTIMQPDREPYAGQRTPEQALAAYSSYTSYFGTFTVNETEGFLTHHLEGSLNTRGAGSDYQRFYTFSGNRLTLQPPAAANGNRTQLTWEKLPDLPESELTETHRRLFGFYRIESVSRQILGGESLTASQYETAFIIYAPSGHMAVHLMRPDREPSTGTRQEEALAAVQTYGSYFGPFTVHEDEGYLVHRRIGNLSPRRTYTDAQRFYELTDTHLTLRPPATTNRDGDQVQSALRWVRISN</sequence>
<dbReference type="PROSITE" id="PS51257">
    <property type="entry name" value="PROKAR_LIPOPROTEIN"/>
    <property type="match status" value="1"/>
</dbReference>
<feature type="domain" description="Lipocalin-like" evidence="1">
    <location>
        <begin position="215"/>
        <end position="320"/>
    </location>
</feature>
<reference evidence="2" key="1">
    <citation type="submission" date="2018-05" db="EMBL/GenBank/DDBJ databases">
        <authorList>
            <person name="Lanie J.A."/>
            <person name="Ng W.-L."/>
            <person name="Kazmierczak K.M."/>
            <person name="Andrzejewski T.M."/>
            <person name="Davidsen T.M."/>
            <person name="Wayne K.J."/>
            <person name="Tettelin H."/>
            <person name="Glass J.I."/>
            <person name="Rusch D."/>
            <person name="Podicherti R."/>
            <person name="Tsui H.-C.T."/>
            <person name="Winkler M.E."/>
        </authorList>
    </citation>
    <scope>NUCLEOTIDE SEQUENCE</scope>
</reference>
<dbReference type="Pfam" id="PF13924">
    <property type="entry name" value="Lipocalin_5"/>
    <property type="match status" value="2"/>
</dbReference>
<dbReference type="AlphaFoldDB" id="A0A381P623"/>
<organism evidence="2">
    <name type="scientific">marine metagenome</name>
    <dbReference type="NCBI Taxonomy" id="408172"/>
    <lineage>
        <taxon>unclassified sequences</taxon>
        <taxon>metagenomes</taxon>
        <taxon>ecological metagenomes</taxon>
    </lineage>
</organism>
<name>A0A381P623_9ZZZZ</name>
<evidence type="ECO:0000313" key="2">
    <source>
        <dbReference type="EMBL" id="SUZ62034.1"/>
    </source>
</evidence>
<gene>
    <name evidence="2" type="ORF">METZ01_LOCUS14888</name>
</gene>
<feature type="domain" description="Lipocalin-like" evidence="1">
    <location>
        <begin position="46"/>
        <end position="173"/>
    </location>
</feature>
<accession>A0A381P623</accession>